<dbReference type="OrthoDB" id="9797664at2"/>
<dbReference type="PANTHER" id="PTHR10009:SF18">
    <property type="entry name" value="PROTEIN YELLOW-LIKE PROTEIN"/>
    <property type="match status" value="1"/>
</dbReference>
<comment type="caution">
    <text evidence="3">The sequence shown here is derived from an EMBL/GenBank/DDBJ whole genome shotgun (WGS) entry which is preliminary data.</text>
</comment>
<dbReference type="PANTHER" id="PTHR10009">
    <property type="entry name" value="PROTEIN YELLOW-RELATED"/>
    <property type="match status" value="1"/>
</dbReference>
<dbReference type="Pfam" id="PF03022">
    <property type="entry name" value="MRJP"/>
    <property type="match status" value="1"/>
</dbReference>
<proteinExistence type="predicted"/>
<dbReference type="GO" id="GO:0005576">
    <property type="term" value="C:extracellular region"/>
    <property type="evidence" value="ECO:0007669"/>
    <property type="project" value="UniProtKB-SubCell"/>
</dbReference>
<dbReference type="InterPro" id="IPR011042">
    <property type="entry name" value="6-blade_b-propeller_TolB-like"/>
</dbReference>
<accession>A0A511BSC6</accession>
<dbReference type="EMBL" id="BJVC01000005">
    <property type="protein sequence ID" value="GEL03012.1"/>
    <property type="molecule type" value="Genomic_DNA"/>
</dbReference>
<evidence type="ECO:0000256" key="1">
    <source>
        <dbReference type="ARBA" id="ARBA00004613"/>
    </source>
</evidence>
<protein>
    <recommendedName>
        <fullName evidence="5">Gluconolactonase</fullName>
    </recommendedName>
</protein>
<evidence type="ECO:0000256" key="2">
    <source>
        <dbReference type="ARBA" id="ARBA00022525"/>
    </source>
</evidence>
<dbReference type="Gene3D" id="2.120.10.30">
    <property type="entry name" value="TolB, C-terminal domain"/>
    <property type="match status" value="1"/>
</dbReference>
<dbReference type="Proteomes" id="UP000321405">
    <property type="component" value="Unassembled WGS sequence"/>
</dbReference>
<dbReference type="RefSeq" id="WP_147094086.1">
    <property type="nucleotide sequence ID" value="NZ_BJVC01000005.1"/>
</dbReference>
<sequence>MNRRLFLAASACVPVMGARCVAARGADNPAAGLRGNTDRGTTPAGMFDVVAQFEGPGPSGVAVTDGGRIFVSFPRHAIDHAGATLGELRNGKIIPYPSPGMSLPSSRAPAERFLSIHGITLDGKGRLWVIDDGKRAGHPIPEGGAKVVCIDPETGRIVHRIVLRAPVLLPDSHMNDLRVALGAGAAGTVFVTDSSFGTRPGLVIIDLARGSARRVLTHHPSAQPVAGFAAFVEGVPRQYRPHHPGMVSGGIDGIALTPANDRLFFSPLTSRRLYSAPVASLIDPALDAQALGETIRDEGEKGVADGLCFDRFGRLYTTDYEHDSILRRDRDGTLTVMARDPRILSPDGICATQTHIYCTLGQWNRLPSFNDGHDLRKPPYLLIRLPIEAPQDVSAEP</sequence>
<evidence type="ECO:0000313" key="4">
    <source>
        <dbReference type="Proteomes" id="UP000321405"/>
    </source>
</evidence>
<dbReference type="InterPro" id="IPR017996">
    <property type="entry name" value="MRJP/yellow-related"/>
</dbReference>
<keyword evidence="2" id="KW-0964">Secreted</keyword>
<reference evidence="3 4" key="1">
    <citation type="submission" date="2019-07" db="EMBL/GenBank/DDBJ databases">
        <title>Whole genome shotgun sequence of Swaminathania salitolerans NBRC 104436.</title>
        <authorList>
            <person name="Hosoyama A."/>
            <person name="Uohara A."/>
            <person name="Ohji S."/>
            <person name="Ichikawa N."/>
        </authorList>
    </citation>
    <scope>NUCLEOTIDE SEQUENCE [LARGE SCALE GENOMIC DNA]</scope>
    <source>
        <strain evidence="3 4">NBRC 104436</strain>
    </source>
</reference>
<evidence type="ECO:0000313" key="3">
    <source>
        <dbReference type="EMBL" id="GEL03012.1"/>
    </source>
</evidence>
<dbReference type="AlphaFoldDB" id="A0A511BSC6"/>
<keyword evidence="4" id="KW-1185">Reference proteome</keyword>
<name>A0A511BSC6_9PROT</name>
<gene>
    <name evidence="3" type="ORF">SSA02_21750</name>
</gene>
<dbReference type="SUPFAM" id="SSF63829">
    <property type="entry name" value="Calcium-dependent phosphotriesterase"/>
    <property type="match status" value="1"/>
</dbReference>
<evidence type="ECO:0008006" key="5">
    <source>
        <dbReference type="Google" id="ProtNLM"/>
    </source>
</evidence>
<comment type="subcellular location">
    <subcellularLocation>
        <location evidence="1">Secreted</location>
    </subcellularLocation>
</comment>
<organism evidence="3 4">
    <name type="scientific">Swaminathania salitolerans</name>
    <dbReference type="NCBI Taxonomy" id="182838"/>
    <lineage>
        <taxon>Bacteria</taxon>
        <taxon>Pseudomonadati</taxon>
        <taxon>Pseudomonadota</taxon>
        <taxon>Alphaproteobacteria</taxon>
        <taxon>Acetobacterales</taxon>
        <taxon>Acetobacteraceae</taxon>
        <taxon>Swaminathania</taxon>
    </lineage>
</organism>